<reference evidence="1" key="1">
    <citation type="submission" date="2014-12" db="EMBL/GenBank/DDBJ databases">
        <title>Insight into the proteome of Arion vulgaris.</title>
        <authorList>
            <person name="Aradska J."/>
            <person name="Bulat T."/>
            <person name="Smidak R."/>
            <person name="Sarate P."/>
            <person name="Gangsoo J."/>
            <person name="Sialana F."/>
            <person name="Bilban M."/>
            <person name="Lubec G."/>
        </authorList>
    </citation>
    <scope>NUCLEOTIDE SEQUENCE</scope>
    <source>
        <tissue evidence="1">Skin</tissue>
    </source>
</reference>
<gene>
    <name evidence="1" type="primary">ORF97428</name>
</gene>
<protein>
    <submittedName>
        <fullName evidence="1">Uncharacterized protein</fullName>
    </submittedName>
</protein>
<sequence length="57" mass="6390">VMDNASYHNLVAQEDKVPTSLSPKGLDKDNFLFDSSNLKPELLQLEKKRCIGLTKSL</sequence>
<evidence type="ECO:0000313" key="1">
    <source>
        <dbReference type="EMBL" id="CEK75878.1"/>
    </source>
</evidence>
<accession>A0A0B7A512</accession>
<name>A0A0B7A512_9EUPU</name>
<feature type="non-terminal residue" evidence="1">
    <location>
        <position position="1"/>
    </location>
</feature>
<dbReference type="EMBL" id="HACG01029013">
    <property type="protein sequence ID" value="CEK75878.1"/>
    <property type="molecule type" value="Transcribed_RNA"/>
</dbReference>
<dbReference type="AlphaFoldDB" id="A0A0B7A512"/>
<proteinExistence type="predicted"/>
<organism evidence="1">
    <name type="scientific">Arion vulgaris</name>
    <dbReference type="NCBI Taxonomy" id="1028688"/>
    <lineage>
        <taxon>Eukaryota</taxon>
        <taxon>Metazoa</taxon>
        <taxon>Spiralia</taxon>
        <taxon>Lophotrochozoa</taxon>
        <taxon>Mollusca</taxon>
        <taxon>Gastropoda</taxon>
        <taxon>Heterobranchia</taxon>
        <taxon>Euthyneura</taxon>
        <taxon>Panpulmonata</taxon>
        <taxon>Eupulmonata</taxon>
        <taxon>Stylommatophora</taxon>
        <taxon>Helicina</taxon>
        <taxon>Arionoidea</taxon>
        <taxon>Arionidae</taxon>
        <taxon>Arion</taxon>
    </lineage>
</organism>